<reference evidence="2 3" key="1">
    <citation type="journal article" date="2015" name="Sci. Rep.">
        <title>The power of single molecule real-time sequencing technology in the de novo assembly of a eukaryotic genome.</title>
        <authorList>
            <person name="Sakai H."/>
            <person name="Naito K."/>
            <person name="Ogiso-Tanaka E."/>
            <person name="Takahashi Y."/>
            <person name="Iseki K."/>
            <person name="Muto C."/>
            <person name="Satou K."/>
            <person name="Teruya K."/>
            <person name="Shiroma A."/>
            <person name="Shimoji M."/>
            <person name="Hirano T."/>
            <person name="Itoh T."/>
            <person name="Kaga A."/>
            <person name="Tomooka N."/>
        </authorList>
    </citation>
    <scope>NUCLEOTIDE SEQUENCE [LARGE SCALE GENOMIC DNA]</scope>
    <source>
        <strain evidence="3">cv. Shumari</strain>
    </source>
</reference>
<accession>A0A0S3RM00</accession>
<evidence type="ECO:0000256" key="1">
    <source>
        <dbReference type="SAM" id="MobiDB-lite"/>
    </source>
</evidence>
<dbReference type="Proteomes" id="UP000291084">
    <property type="component" value="Chromosome 3"/>
</dbReference>
<evidence type="ECO:0000313" key="2">
    <source>
        <dbReference type="EMBL" id="BAT81628.1"/>
    </source>
</evidence>
<evidence type="ECO:0000313" key="3">
    <source>
        <dbReference type="Proteomes" id="UP000291084"/>
    </source>
</evidence>
<name>A0A0S3RM00_PHAAN</name>
<dbReference type="EMBL" id="AP015036">
    <property type="protein sequence ID" value="BAT81628.1"/>
    <property type="molecule type" value="Genomic_DNA"/>
</dbReference>
<organism evidence="2 3">
    <name type="scientific">Vigna angularis var. angularis</name>
    <dbReference type="NCBI Taxonomy" id="157739"/>
    <lineage>
        <taxon>Eukaryota</taxon>
        <taxon>Viridiplantae</taxon>
        <taxon>Streptophyta</taxon>
        <taxon>Embryophyta</taxon>
        <taxon>Tracheophyta</taxon>
        <taxon>Spermatophyta</taxon>
        <taxon>Magnoliopsida</taxon>
        <taxon>eudicotyledons</taxon>
        <taxon>Gunneridae</taxon>
        <taxon>Pentapetalae</taxon>
        <taxon>rosids</taxon>
        <taxon>fabids</taxon>
        <taxon>Fabales</taxon>
        <taxon>Fabaceae</taxon>
        <taxon>Papilionoideae</taxon>
        <taxon>50 kb inversion clade</taxon>
        <taxon>NPAAA clade</taxon>
        <taxon>indigoferoid/millettioid clade</taxon>
        <taxon>Phaseoleae</taxon>
        <taxon>Vigna</taxon>
    </lineage>
</organism>
<protein>
    <submittedName>
        <fullName evidence="2">Uncharacterized protein</fullName>
    </submittedName>
</protein>
<gene>
    <name evidence="2" type="primary">Vigan.03G139600</name>
    <name evidence="2" type="ORF">VIGAN_03139600</name>
</gene>
<proteinExistence type="predicted"/>
<dbReference type="AlphaFoldDB" id="A0A0S3RM00"/>
<feature type="non-terminal residue" evidence="2">
    <location>
        <position position="1"/>
    </location>
</feature>
<keyword evidence="3" id="KW-1185">Reference proteome</keyword>
<sequence>SWKTVGNIRFESDFNMNFANRKNQGKTDSKKQAAASTFGRGFQSLPSNRRSPTPISPTPSNYLLASSLAVLTVRFSSVDACRTHNCTKVQAPSHEFCFWESCVVVLIVWV</sequence>
<feature type="compositionally biased region" description="Low complexity" evidence="1">
    <location>
        <begin position="46"/>
        <end position="58"/>
    </location>
</feature>
<feature type="region of interest" description="Disordered" evidence="1">
    <location>
        <begin position="19"/>
        <end position="58"/>
    </location>
</feature>